<dbReference type="GO" id="GO:0016192">
    <property type="term" value="P:vesicle-mediated transport"/>
    <property type="evidence" value="ECO:0007669"/>
    <property type="project" value="InterPro"/>
</dbReference>
<proteinExistence type="predicted"/>
<keyword evidence="4 5" id="KW-0472">Membrane</keyword>
<evidence type="ECO:0008006" key="8">
    <source>
        <dbReference type="Google" id="ProtNLM"/>
    </source>
</evidence>
<dbReference type="OrthoDB" id="2189971at2759"/>
<reference evidence="6" key="1">
    <citation type="submission" date="2011-01" db="EMBL/GenBank/DDBJ databases">
        <title>The Genome Sequence of Nematocida parisii strain ERTm3.</title>
        <authorList>
            <consortium name="The Broad Institute Genome Sequencing Platform"/>
            <consortium name="The Broad Institute Genome Sequencing Center for Infectious Disease"/>
            <person name="Cuomo C."/>
            <person name="Troemel E."/>
            <person name="Young S.K."/>
            <person name="Zeng Q."/>
            <person name="Gargeya S."/>
            <person name="Fitzgerald M."/>
            <person name="Haas B."/>
            <person name="Abouelleil A."/>
            <person name="Alvarado L."/>
            <person name="Arachchi H.M."/>
            <person name="Berlin A."/>
            <person name="Chapman S.B."/>
            <person name="Gearin G."/>
            <person name="Goldberg J."/>
            <person name="Griggs A."/>
            <person name="Gujja S."/>
            <person name="Hansen M."/>
            <person name="Heiman D."/>
            <person name="Howarth C."/>
            <person name="Larimer J."/>
            <person name="Lui A."/>
            <person name="MacDonald P.J.P."/>
            <person name="McCowen C."/>
            <person name="Montmayeur A."/>
            <person name="Murphy C."/>
            <person name="Neiman D."/>
            <person name="Pearson M."/>
            <person name="Priest M."/>
            <person name="Roberts A."/>
            <person name="Saif S."/>
            <person name="Shea T."/>
            <person name="Sisk P."/>
            <person name="Stolte C."/>
            <person name="Sykes S."/>
            <person name="Wortman J."/>
            <person name="Nusbaum C."/>
            <person name="Birren B."/>
        </authorList>
    </citation>
    <scope>NUCLEOTIDE SEQUENCE</scope>
    <source>
        <strain evidence="6">ERTm3</strain>
    </source>
</reference>
<feature type="transmembrane region" description="Helical" evidence="5">
    <location>
        <begin position="68"/>
        <end position="89"/>
    </location>
</feature>
<feature type="transmembrane region" description="Helical" evidence="5">
    <location>
        <begin position="46"/>
        <end position="62"/>
    </location>
</feature>
<evidence type="ECO:0000256" key="2">
    <source>
        <dbReference type="ARBA" id="ARBA00022692"/>
    </source>
</evidence>
<keyword evidence="2 5" id="KW-0812">Transmembrane</keyword>
<dbReference type="EMBL" id="GL870879">
    <property type="protein sequence ID" value="EIJ88107.1"/>
    <property type="molecule type" value="Genomic_DNA"/>
</dbReference>
<evidence type="ECO:0000313" key="6">
    <source>
        <dbReference type="EMBL" id="EIJ88107.1"/>
    </source>
</evidence>
<dbReference type="GO" id="GO:0012505">
    <property type="term" value="C:endomembrane system"/>
    <property type="evidence" value="ECO:0007669"/>
    <property type="project" value="UniProtKB-ARBA"/>
</dbReference>
<comment type="subcellular location">
    <subcellularLocation>
        <location evidence="1">Membrane</location>
        <topology evidence="1">Multi-pass membrane protein</topology>
    </subcellularLocation>
</comment>
<accession>I3EFW0</accession>
<gene>
    <name evidence="6" type="ORF">NEQG_01551</name>
</gene>
<dbReference type="VEuPathDB" id="MicrosporidiaDB:NEQG_01551"/>
<dbReference type="HOGENOM" id="CLU_2197638_0_0_1"/>
<protein>
    <recommendedName>
        <fullName evidence="8">Protein transport protein SFT2</fullName>
    </recommendedName>
</protein>
<feature type="transmembrane region" description="Helical" evidence="5">
    <location>
        <begin position="12"/>
        <end position="34"/>
    </location>
</feature>
<name>I3EFW0_NEMP3</name>
<evidence type="ECO:0000313" key="7">
    <source>
        <dbReference type="Proteomes" id="UP000002872"/>
    </source>
</evidence>
<dbReference type="Pfam" id="PF04178">
    <property type="entry name" value="Got1"/>
    <property type="match status" value="1"/>
</dbReference>
<dbReference type="GO" id="GO:0016020">
    <property type="term" value="C:membrane"/>
    <property type="evidence" value="ECO:0007669"/>
    <property type="project" value="UniProtKB-SubCell"/>
</dbReference>
<keyword evidence="3 5" id="KW-1133">Transmembrane helix</keyword>
<evidence type="ECO:0000256" key="4">
    <source>
        <dbReference type="ARBA" id="ARBA00023136"/>
    </source>
</evidence>
<evidence type="ECO:0000256" key="3">
    <source>
        <dbReference type="ARBA" id="ARBA00022989"/>
    </source>
</evidence>
<dbReference type="Proteomes" id="UP000002872">
    <property type="component" value="Unassembled WGS sequence"/>
</dbReference>
<keyword evidence="7" id="KW-1185">Reference proteome</keyword>
<dbReference type="InterPro" id="IPR007305">
    <property type="entry name" value="Vesicle_transpt_Got1/SFT2"/>
</dbReference>
<evidence type="ECO:0000256" key="5">
    <source>
        <dbReference type="SAM" id="Phobius"/>
    </source>
</evidence>
<dbReference type="InParanoid" id="I3EFW0"/>
<dbReference type="AlphaFoldDB" id="I3EFW0"/>
<sequence>MSIISFPITPESFGWNFAMFSVFILSSLCFFSGFKTFFKNILSSDMVIYSGLYVISTILTVVCKRWSYIIRLPISISIIITFLLFVYTYSTKKFKSGIRGIGSSLSIF</sequence>
<evidence type="ECO:0000256" key="1">
    <source>
        <dbReference type="ARBA" id="ARBA00004141"/>
    </source>
</evidence>
<dbReference type="OMA" id="ICKRWIY"/>
<dbReference type="GO" id="GO:0005737">
    <property type="term" value="C:cytoplasm"/>
    <property type="evidence" value="ECO:0007669"/>
    <property type="project" value="UniProtKB-ARBA"/>
</dbReference>
<organism evidence="6 7">
    <name type="scientific">Nematocida parisii (strain ERTm3)</name>
    <name type="common">Nematode killer fungus</name>
    <dbReference type="NCBI Taxonomy" id="935791"/>
    <lineage>
        <taxon>Eukaryota</taxon>
        <taxon>Fungi</taxon>
        <taxon>Fungi incertae sedis</taxon>
        <taxon>Microsporidia</taxon>
        <taxon>Nematocida</taxon>
    </lineage>
</organism>